<dbReference type="RefSeq" id="WP_229488945.1">
    <property type="nucleotide sequence ID" value="NZ_JAIVFQ010000075.1"/>
</dbReference>
<evidence type="ECO:0008006" key="3">
    <source>
        <dbReference type="Google" id="ProtNLM"/>
    </source>
</evidence>
<dbReference type="EMBL" id="JAIVFQ010000075">
    <property type="protein sequence ID" value="MCC5603354.1"/>
    <property type="molecule type" value="Genomic_DNA"/>
</dbReference>
<protein>
    <recommendedName>
        <fullName evidence="3">SAP domain-containing protein</fullName>
    </recommendedName>
</protein>
<organism evidence="1 2">
    <name type="scientific">Nostoc favosum CHAB5714</name>
    <dbReference type="NCBI Taxonomy" id="2780399"/>
    <lineage>
        <taxon>Bacteria</taxon>
        <taxon>Bacillati</taxon>
        <taxon>Cyanobacteriota</taxon>
        <taxon>Cyanophyceae</taxon>
        <taxon>Nostocales</taxon>
        <taxon>Nostocaceae</taxon>
        <taxon>Nostoc</taxon>
        <taxon>Nostoc favosum</taxon>
    </lineage>
</organism>
<name>A0ABS8IGQ8_9NOSO</name>
<comment type="caution">
    <text evidence="1">The sequence shown here is derived from an EMBL/GenBank/DDBJ whole genome shotgun (WGS) entry which is preliminary data.</text>
</comment>
<proteinExistence type="predicted"/>
<dbReference type="Proteomes" id="UP001199525">
    <property type="component" value="Unassembled WGS sequence"/>
</dbReference>
<evidence type="ECO:0000313" key="1">
    <source>
        <dbReference type="EMBL" id="MCC5603354.1"/>
    </source>
</evidence>
<evidence type="ECO:0000313" key="2">
    <source>
        <dbReference type="Proteomes" id="UP001199525"/>
    </source>
</evidence>
<reference evidence="1 2" key="1">
    <citation type="journal article" date="2021" name="Microorganisms">
        <title>Genome Evolution of Filamentous Cyanobacterium Nostoc Species: From Facultative Symbiosis to Free Living.</title>
        <authorList>
            <person name="Huo D."/>
            <person name="Li H."/>
            <person name="Cai F."/>
            <person name="Guo X."/>
            <person name="Qiao Z."/>
            <person name="Wang W."/>
            <person name="Yu G."/>
            <person name="Li R."/>
        </authorList>
    </citation>
    <scope>NUCLEOTIDE SEQUENCE [LARGE SCALE GENOMIC DNA]</scope>
    <source>
        <strain evidence="1 2">CHAB 5714</strain>
    </source>
</reference>
<accession>A0ABS8IGQ8</accession>
<keyword evidence="2" id="KW-1185">Reference proteome</keyword>
<gene>
    <name evidence="1" type="ORF">LC586_30230</name>
</gene>
<sequence>MTHPQYTPQALSNYTLPRLKRIAAELGITPTGDKRAADTWVDAILAHQSAQAQKITDEQATAQTELDDYITTQAQAVALEQLRIVEISFDHDEYYAIHSQTLGLPSLCFGSAY</sequence>